<sequence length="66" mass="7565">MTRETLDAFEALGWRLAIARVADELLYQNLSASGVPSRWTIETSPIVRYLTTFELPNGEEITFEHH</sequence>
<accession>A0A6M3JJV8</accession>
<name>A0A6M3JJV8_9ZZZZ</name>
<dbReference type="AlphaFoldDB" id="A0A6M3JJV8"/>
<reference evidence="2" key="1">
    <citation type="submission" date="2020-03" db="EMBL/GenBank/DDBJ databases">
        <title>The deep terrestrial virosphere.</title>
        <authorList>
            <person name="Holmfeldt K."/>
            <person name="Nilsson E."/>
            <person name="Simone D."/>
            <person name="Lopez-Fernandez M."/>
            <person name="Wu X."/>
            <person name="de Brujin I."/>
            <person name="Lundin D."/>
            <person name="Andersson A."/>
            <person name="Bertilsson S."/>
            <person name="Dopson M."/>
        </authorList>
    </citation>
    <scope>NUCLEOTIDE SEQUENCE</scope>
    <source>
        <strain evidence="2">MM415A04006</strain>
        <strain evidence="1">MM415B00334</strain>
    </source>
</reference>
<protein>
    <submittedName>
        <fullName evidence="2">Uncharacterized protein</fullName>
    </submittedName>
</protein>
<evidence type="ECO:0000313" key="1">
    <source>
        <dbReference type="EMBL" id="QJA66766.1"/>
    </source>
</evidence>
<gene>
    <name evidence="2" type="ORF">MM415A04006_0009</name>
    <name evidence="1" type="ORF">MM415B00334_0019</name>
</gene>
<evidence type="ECO:0000313" key="2">
    <source>
        <dbReference type="EMBL" id="QJA70090.1"/>
    </source>
</evidence>
<organism evidence="2">
    <name type="scientific">viral metagenome</name>
    <dbReference type="NCBI Taxonomy" id="1070528"/>
    <lineage>
        <taxon>unclassified sequences</taxon>
        <taxon>metagenomes</taxon>
        <taxon>organismal metagenomes</taxon>
    </lineage>
</organism>
<dbReference type="EMBL" id="MT141560">
    <property type="protein sequence ID" value="QJA66766.1"/>
    <property type="molecule type" value="Genomic_DNA"/>
</dbReference>
<dbReference type="EMBL" id="MT141763">
    <property type="protein sequence ID" value="QJA70090.1"/>
    <property type="molecule type" value="Genomic_DNA"/>
</dbReference>
<proteinExistence type="predicted"/>